<name>A0A671K7D1_9TELE</name>
<accession>A0A671K7D1</accession>
<dbReference type="PANTHER" id="PTHR21063:SF4">
    <property type="entry name" value="CD48 ANTIGEN-RELATED"/>
    <property type="match status" value="1"/>
</dbReference>
<feature type="domain" description="Immunoglobulin" evidence="1">
    <location>
        <begin position="4"/>
        <end position="165"/>
    </location>
</feature>
<feature type="domain" description="Immunoglobulin" evidence="1">
    <location>
        <begin position="169"/>
        <end position="271"/>
    </location>
</feature>
<evidence type="ECO:0000313" key="2">
    <source>
        <dbReference type="Ensembl" id="ENSSANP00000002620.1"/>
    </source>
</evidence>
<dbReference type="PANTHER" id="PTHR21063">
    <property type="entry name" value="LFA-3"/>
    <property type="match status" value="1"/>
</dbReference>
<reference evidence="2" key="1">
    <citation type="submission" date="2025-08" db="UniProtKB">
        <authorList>
            <consortium name="Ensembl"/>
        </authorList>
    </citation>
    <scope>IDENTIFICATION</scope>
</reference>
<dbReference type="Pfam" id="PF07686">
    <property type="entry name" value="V-set"/>
    <property type="match status" value="1"/>
</dbReference>
<dbReference type="Gene3D" id="2.60.40.10">
    <property type="entry name" value="Immunoglobulins"/>
    <property type="match status" value="2"/>
</dbReference>
<dbReference type="InterPro" id="IPR013783">
    <property type="entry name" value="Ig-like_fold"/>
</dbReference>
<dbReference type="InterPro" id="IPR036179">
    <property type="entry name" value="Ig-like_dom_sf"/>
</dbReference>
<dbReference type="InterPro" id="IPR013106">
    <property type="entry name" value="Ig_V-set"/>
</dbReference>
<dbReference type="SMART" id="SM00409">
    <property type="entry name" value="IG"/>
    <property type="match status" value="2"/>
</dbReference>
<dbReference type="InterPro" id="IPR003599">
    <property type="entry name" value="Ig_sub"/>
</dbReference>
<keyword evidence="3" id="KW-1185">Reference proteome</keyword>
<proteinExistence type="predicted"/>
<evidence type="ECO:0000313" key="3">
    <source>
        <dbReference type="Proteomes" id="UP000472260"/>
    </source>
</evidence>
<dbReference type="AlphaFoldDB" id="A0A671K7D1"/>
<organism evidence="2 3">
    <name type="scientific">Sinocyclocheilus anshuiensis</name>
    <dbReference type="NCBI Taxonomy" id="1608454"/>
    <lineage>
        <taxon>Eukaryota</taxon>
        <taxon>Metazoa</taxon>
        <taxon>Chordata</taxon>
        <taxon>Craniata</taxon>
        <taxon>Vertebrata</taxon>
        <taxon>Euteleostomi</taxon>
        <taxon>Actinopterygii</taxon>
        <taxon>Neopterygii</taxon>
        <taxon>Teleostei</taxon>
        <taxon>Ostariophysi</taxon>
        <taxon>Cypriniformes</taxon>
        <taxon>Cyprinidae</taxon>
        <taxon>Cyprininae</taxon>
        <taxon>Sinocyclocheilus</taxon>
    </lineage>
</organism>
<dbReference type="SUPFAM" id="SSF48726">
    <property type="entry name" value="Immunoglobulin"/>
    <property type="match status" value="3"/>
</dbReference>
<evidence type="ECO:0000259" key="1">
    <source>
        <dbReference type="SMART" id="SM00409"/>
    </source>
</evidence>
<protein>
    <recommendedName>
        <fullName evidence="1">Immunoglobulin domain-containing protein</fullName>
    </recommendedName>
</protein>
<dbReference type="Proteomes" id="UP000472260">
    <property type="component" value="Unassembled WGS sequence"/>
</dbReference>
<sequence>MKEEKEISVMEGDSVTLNTGRTEMDYNEIHWNFGLTNVLIARISVKKDTSEVYDAVLDGRFKQRLKLDHQTGSLIITNTRNEHSEMQLIISVFADSDAVKSVSVMEGDSVSLQTNSELQTEDEIINRLKLDHQTGSLTITNTRSTHSGLYGVEIIRNRTVTTYRFNLHADYLSVMEGDSVSLQTNSELQTEDEITWTFGHSETRIADINTKHRIFSTFDVLDGRFRNRLKLDHQTGSLIITNSRTTDSGLYQVTIISSMRQITNRFNLTVSGESQLHCHLCCWSSSFF</sequence>
<dbReference type="Ensembl" id="ENSSANT00000002825.1">
    <property type="protein sequence ID" value="ENSSANP00000002620.1"/>
    <property type="gene ID" value="ENSSANG00000001491.1"/>
</dbReference>
<reference evidence="2" key="2">
    <citation type="submission" date="2025-09" db="UniProtKB">
        <authorList>
            <consortium name="Ensembl"/>
        </authorList>
    </citation>
    <scope>IDENTIFICATION</scope>
</reference>
<dbReference type="Gene3D" id="2.60.40.2710">
    <property type="match status" value="1"/>
</dbReference>